<dbReference type="Proteomes" id="UP000249341">
    <property type="component" value="Unassembled WGS sequence"/>
</dbReference>
<keyword evidence="3" id="KW-0732">Signal</keyword>
<name>A0A327ZD59_9ACTN</name>
<comment type="caution">
    <text evidence="4">The sequence shown here is derived from an EMBL/GenBank/DDBJ whole genome shotgun (WGS) entry which is preliminary data.</text>
</comment>
<evidence type="ECO:0000256" key="2">
    <source>
        <dbReference type="SAM" id="Phobius"/>
    </source>
</evidence>
<reference evidence="4 5" key="1">
    <citation type="submission" date="2018-06" db="EMBL/GenBank/DDBJ databases">
        <title>Genomic Encyclopedia of Type Strains, Phase III (KMG-III): the genomes of soil and plant-associated and newly described type strains.</title>
        <authorList>
            <person name="Whitman W."/>
        </authorList>
    </citation>
    <scope>NUCLEOTIDE SEQUENCE [LARGE SCALE GENOMIC DNA]</scope>
    <source>
        <strain evidence="4 5">CGMCC 4.7090</strain>
    </source>
</reference>
<evidence type="ECO:0000313" key="4">
    <source>
        <dbReference type="EMBL" id="RAK33179.1"/>
    </source>
</evidence>
<accession>A0A327ZD59</accession>
<proteinExistence type="predicted"/>
<keyword evidence="2" id="KW-0812">Transmembrane</keyword>
<evidence type="ECO:0000256" key="3">
    <source>
        <dbReference type="SAM" id="SignalP"/>
    </source>
</evidence>
<keyword evidence="2" id="KW-1133">Transmembrane helix</keyword>
<feature type="transmembrane region" description="Helical" evidence="2">
    <location>
        <begin position="149"/>
        <end position="170"/>
    </location>
</feature>
<feature type="signal peptide" evidence="3">
    <location>
        <begin position="1"/>
        <end position="31"/>
    </location>
</feature>
<keyword evidence="5" id="KW-1185">Reference proteome</keyword>
<sequence>MSFSRRLTAGLPAVGVTVLAALALSGSPASAATEVSQVGYPSVKTSSEPVRGADGYGAGTANEVPATTAPTTVPATTTAATEAPDTTTGTRGNPGYGGESPAPSSPAPSASEEVPGGTLAETVTPAPSVSTAGAGVSSGSTLPVTGAPLAGTIALGGLLVAAGSSAVWYTRRRRTA</sequence>
<evidence type="ECO:0000256" key="1">
    <source>
        <dbReference type="SAM" id="MobiDB-lite"/>
    </source>
</evidence>
<evidence type="ECO:0000313" key="5">
    <source>
        <dbReference type="Proteomes" id="UP000249341"/>
    </source>
</evidence>
<organism evidence="4 5">
    <name type="scientific">Actinoplanes lutulentus</name>
    <dbReference type="NCBI Taxonomy" id="1287878"/>
    <lineage>
        <taxon>Bacteria</taxon>
        <taxon>Bacillati</taxon>
        <taxon>Actinomycetota</taxon>
        <taxon>Actinomycetes</taxon>
        <taxon>Micromonosporales</taxon>
        <taxon>Micromonosporaceae</taxon>
        <taxon>Actinoplanes</taxon>
    </lineage>
</organism>
<dbReference type="EMBL" id="QLMJ01000012">
    <property type="protein sequence ID" value="RAK33179.1"/>
    <property type="molecule type" value="Genomic_DNA"/>
</dbReference>
<feature type="region of interest" description="Disordered" evidence="1">
    <location>
        <begin position="31"/>
        <end position="139"/>
    </location>
</feature>
<dbReference type="AlphaFoldDB" id="A0A327ZD59"/>
<feature type="compositionally biased region" description="Low complexity" evidence="1">
    <location>
        <begin position="99"/>
        <end position="113"/>
    </location>
</feature>
<feature type="compositionally biased region" description="Low complexity" evidence="1">
    <location>
        <begin position="128"/>
        <end position="139"/>
    </location>
</feature>
<gene>
    <name evidence="4" type="ORF">B0I29_112211</name>
</gene>
<dbReference type="RefSeq" id="WP_111651527.1">
    <property type="nucleotide sequence ID" value="NZ_JACHWI010000002.1"/>
</dbReference>
<dbReference type="OrthoDB" id="9999636at2"/>
<evidence type="ECO:0008006" key="6">
    <source>
        <dbReference type="Google" id="ProtNLM"/>
    </source>
</evidence>
<keyword evidence="2" id="KW-0472">Membrane</keyword>
<feature type="chain" id="PRO_5016426513" description="LPXTG-motif cell wall-anchored protein" evidence="3">
    <location>
        <begin position="32"/>
        <end position="176"/>
    </location>
</feature>
<feature type="compositionally biased region" description="Low complexity" evidence="1">
    <location>
        <begin position="60"/>
        <end position="90"/>
    </location>
</feature>
<protein>
    <recommendedName>
        <fullName evidence="6">LPXTG-motif cell wall-anchored protein</fullName>
    </recommendedName>
</protein>